<sequence>MKNIKHAILYALKIWLSYFLLFSGSMAWLNDRLIPLGGLDFFNSVLRGISQVIFINNPVSGLLIIIVITVHYPYLGVMGLIGCCMTTFLAIRSGFSITDIRNGIYGFGGALIGFALSALAVNFSEERYYYIVFIMLVCLLSYFNIVIIKRLGFWFSNKTRLPFFTLPYNFSVFFLIVLLLMLYPDFIKGGSLHFNDGDHISPTEIIEATFITFGQVFFVGGVDSSILLFFITVIFSPVSAICAVLGAAIFVLIALFVGFDNALILSGVIGYNVVLTALVVGAVVHLFSIKSVLISIAAAIWSAMVSLGLASVLVPLGLPVLTLPFCVATISFLFVLWKFYPDLLIYTPYKYSSPEENIYSSRYV</sequence>
<dbReference type="Proteomes" id="UP001414441">
    <property type="component" value="Unassembled WGS sequence"/>
</dbReference>
<dbReference type="InterPro" id="IPR029020">
    <property type="entry name" value="Ammonium/urea_transptr"/>
</dbReference>
<organism evidence="8 9">
    <name type="scientific">Psychrobacter proteolyticus</name>
    <dbReference type="NCBI Taxonomy" id="147825"/>
    <lineage>
        <taxon>Bacteria</taxon>
        <taxon>Pseudomonadati</taxon>
        <taxon>Pseudomonadota</taxon>
        <taxon>Gammaproteobacteria</taxon>
        <taxon>Moraxellales</taxon>
        <taxon>Moraxellaceae</taxon>
        <taxon>Psychrobacter</taxon>
    </lineage>
</organism>
<dbReference type="EMBL" id="JBDLOB010000005">
    <property type="protein sequence ID" value="MEN8626177.1"/>
    <property type="molecule type" value="Genomic_DNA"/>
</dbReference>
<keyword evidence="9" id="KW-1185">Reference proteome</keyword>
<evidence type="ECO:0000256" key="6">
    <source>
        <dbReference type="ARBA" id="ARBA00023136"/>
    </source>
</evidence>
<feature type="transmembrane region" description="Helical" evidence="7">
    <location>
        <begin position="128"/>
        <end position="149"/>
    </location>
</feature>
<keyword evidence="3" id="KW-1003">Cell membrane</keyword>
<feature type="transmembrane region" description="Helical" evidence="7">
    <location>
        <begin position="203"/>
        <end position="220"/>
    </location>
</feature>
<evidence type="ECO:0000313" key="9">
    <source>
        <dbReference type="Proteomes" id="UP001414441"/>
    </source>
</evidence>
<feature type="transmembrane region" description="Helical" evidence="7">
    <location>
        <begin position="263"/>
        <end position="284"/>
    </location>
</feature>
<gene>
    <name evidence="8" type="ORF">ABFV72_09155</name>
</gene>
<comment type="subcellular location">
    <subcellularLocation>
        <location evidence="1">Cell membrane</location>
        <topology evidence="1">Multi-pass membrane protein</topology>
    </subcellularLocation>
</comment>
<keyword evidence="4 7" id="KW-0812">Transmembrane</keyword>
<feature type="transmembrane region" description="Helical" evidence="7">
    <location>
        <begin position="291"/>
        <end position="314"/>
    </location>
</feature>
<keyword evidence="6 7" id="KW-0472">Membrane</keyword>
<dbReference type="InterPro" id="IPR004937">
    <property type="entry name" value="Urea_transporter"/>
</dbReference>
<comment type="caution">
    <text evidence="8">The sequence shown here is derived from an EMBL/GenBank/DDBJ whole genome shotgun (WGS) entry which is preliminary data.</text>
</comment>
<dbReference type="Gene3D" id="1.10.3430.10">
    <property type="entry name" value="Ammonium transporter AmtB like domains"/>
    <property type="match status" value="1"/>
</dbReference>
<feature type="transmembrane region" description="Helical" evidence="7">
    <location>
        <begin position="161"/>
        <end position="183"/>
    </location>
</feature>
<dbReference type="PANTHER" id="PTHR10464">
    <property type="entry name" value="UREA TRANSPORTER"/>
    <property type="match status" value="1"/>
</dbReference>
<evidence type="ECO:0000256" key="3">
    <source>
        <dbReference type="ARBA" id="ARBA00022475"/>
    </source>
</evidence>
<feature type="transmembrane region" description="Helical" evidence="7">
    <location>
        <begin position="103"/>
        <end position="122"/>
    </location>
</feature>
<evidence type="ECO:0000313" key="8">
    <source>
        <dbReference type="EMBL" id="MEN8626177.1"/>
    </source>
</evidence>
<reference evidence="8 9" key="1">
    <citation type="submission" date="2024-05" db="EMBL/GenBank/DDBJ databases">
        <title>Genome sequencing of Marine Estuary Bacteria, Pseudoalteromonas distincta strain FA, Psychrobacter proteolyticus strain EA, and Shewanella baltica strain CA.</title>
        <authorList>
            <person name="Dieffenbach S.A."/>
            <person name="Maclea K.S."/>
        </authorList>
    </citation>
    <scope>NUCLEOTIDE SEQUENCE [LARGE SCALE GENOMIC DNA]</scope>
    <source>
        <strain evidence="8 9">EA</strain>
    </source>
</reference>
<dbReference type="Pfam" id="PF03253">
    <property type="entry name" value="UT"/>
    <property type="match status" value="1"/>
</dbReference>
<evidence type="ECO:0000256" key="2">
    <source>
        <dbReference type="ARBA" id="ARBA00005914"/>
    </source>
</evidence>
<proteinExistence type="inferred from homology"/>
<keyword evidence="5 7" id="KW-1133">Transmembrane helix</keyword>
<comment type="similarity">
    <text evidence="2">Belongs to the urea transporter family.</text>
</comment>
<accession>A0ABV0D657</accession>
<evidence type="ECO:0000256" key="7">
    <source>
        <dbReference type="SAM" id="Phobius"/>
    </source>
</evidence>
<evidence type="ECO:0000256" key="5">
    <source>
        <dbReference type="ARBA" id="ARBA00022989"/>
    </source>
</evidence>
<feature type="transmembrane region" description="Helical" evidence="7">
    <location>
        <begin position="7"/>
        <end position="29"/>
    </location>
</feature>
<feature type="transmembrane region" description="Helical" evidence="7">
    <location>
        <begin position="320"/>
        <end position="340"/>
    </location>
</feature>
<dbReference type="PANTHER" id="PTHR10464:SF4">
    <property type="entry name" value="UREA TRANSPORTER"/>
    <property type="match status" value="1"/>
</dbReference>
<feature type="transmembrane region" description="Helical" evidence="7">
    <location>
        <begin position="62"/>
        <end position="91"/>
    </location>
</feature>
<dbReference type="RefSeq" id="WP_347163328.1">
    <property type="nucleotide sequence ID" value="NZ_JBDLOB010000005.1"/>
</dbReference>
<protein>
    <submittedName>
        <fullName evidence="8">Urea transporter</fullName>
    </submittedName>
</protein>
<name>A0ABV0D657_9GAMM</name>
<evidence type="ECO:0000256" key="4">
    <source>
        <dbReference type="ARBA" id="ARBA00022692"/>
    </source>
</evidence>
<evidence type="ECO:0000256" key="1">
    <source>
        <dbReference type="ARBA" id="ARBA00004651"/>
    </source>
</evidence>
<feature type="transmembrane region" description="Helical" evidence="7">
    <location>
        <begin position="227"/>
        <end position="257"/>
    </location>
</feature>